<sequence length="285" mass="31723">MTHPPTRRVRPSQLHLRGAAALRRYRLFVTSDNLRTTAGTSTGDASRPWTDLASGYERARSREDSLDRLVEWPAQRELLGDVRGLSVLDAGCGNGDKVAQLVREGGAVASVGVDISDNFVTGRPPGLSLVEGDLSDLSAVPCLAGRQFDRILFLQSFGYARDPVHALHAAKTLLTDDGFILLTRTQPIRYAIERAEQNGTSLGEEYFSTGPYSYQHKDWNEQVTLTKRPYTMSDLLNIFSAAGLWIETTVEPQMREPARRRYPHKQAVLNKYLGILLFKLRPLPG</sequence>
<dbReference type="CDD" id="cd02440">
    <property type="entry name" value="AdoMet_MTases"/>
    <property type="match status" value="1"/>
</dbReference>
<dbReference type="Pfam" id="PF13489">
    <property type="entry name" value="Methyltransf_23"/>
    <property type="match status" value="1"/>
</dbReference>
<dbReference type="GO" id="GO:0032259">
    <property type="term" value="P:methylation"/>
    <property type="evidence" value="ECO:0007669"/>
    <property type="project" value="UniProtKB-KW"/>
</dbReference>
<dbReference type="EMBL" id="RJJQ01000018">
    <property type="protein sequence ID" value="RNI19922.1"/>
    <property type="molecule type" value="Genomic_DNA"/>
</dbReference>
<dbReference type="Proteomes" id="UP000271678">
    <property type="component" value="Unassembled WGS sequence"/>
</dbReference>
<gene>
    <name evidence="1" type="ORF">EFY87_16015</name>
</gene>
<keyword evidence="1" id="KW-0808">Transferase</keyword>
<name>A0A3M9M357_9MICO</name>
<dbReference type="AlphaFoldDB" id="A0A3M9M357"/>
<keyword evidence="1" id="KW-0489">Methyltransferase</keyword>
<organism evidence="1 2">
    <name type="scientific">Flexivirga caeni</name>
    <dbReference type="NCBI Taxonomy" id="2294115"/>
    <lineage>
        <taxon>Bacteria</taxon>
        <taxon>Bacillati</taxon>
        <taxon>Actinomycetota</taxon>
        <taxon>Actinomycetes</taxon>
        <taxon>Micrococcales</taxon>
        <taxon>Dermacoccaceae</taxon>
        <taxon>Flexivirga</taxon>
    </lineage>
</organism>
<dbReference type="OrthoDB" id="9805171at2"/>
<dbReference type="SUPFAM" id="SSF53335">
    <property type="entry name" value="S-adenosyl-L-methionine-dependent methyltransferases"/>
    <property type="match status" value="1"/>
</dbReference>
<evidence type="ECO:0000313" key="2">
    <source>
        <dbReference type="Proteomes" id="UP000271678"/>
    </source>
</evidence>
<comment type="caution">
    <text evidence="1">The sequence shown here is derived from an EMBL/GenBank/DDBJ whole genome shotgun (WGS) entry which is preliminary data.</text>
</comment>
<evidence type="ECO:0000313" key="1">
    <source>
        <dbReference type="EMBL" id="RNI19922.1"/>
    </source>
</evidence>
<protein>
    <submittedName>
        <fullName evidence="1">Class I SAM-dependent methyltransferase</fullName>
    </submittedName>
</protein>
<dbReference type="Gene3D" id="3.40.50.150">
    <property type="entry name" value="Vaccinia Virus protein VP39"/>
    <property type="match status" value="1"/>
</dbReference>
<accession>A0A3M9M357</accession>
<reference evidence="1 2" key="1">
    <citation type="submission" date="2018-11" db="EMBL/GenBank/DDBJ databases">
        <title>Draft genome of Simplicispira Flexivirga sp. BO-16.</title>
        <authorList>
            <person name="Im W.T."/>
        </authorList>
    </citation>
    <scope>NUCLEOTIDE SEQUENCE [LARGE SCALE GENOMIC DNA]</scope>
    <source>
        <strain evidence="1 2">BO-16</strain>
    </source>
</reference>
<proteinExistence type="predicted"/>
<dbReference type="GO" id="GO:0008168">
    <property type="term" value="F:methyltransferase activity"/>
    <property type="evidence" value="ECO:0007669"/>
    <property type="project" value="UniProtKB-KW"/>
</dbReference>
<keyword evidence="2" id="KW-1185">Reference proteome</keyword>
<dbReference type="InterPro" id="IPR029063">
    <property type="entry name" value="SAM-dependent_MTases_sf"/>
</dbReference>